<proteinExistence type="inferred from homology"/>
<dbReference type="AlphaFoldDB" id="A0A1H0MI22"/>
<dbReference type="CDD" id="cd20736">
    <property type="entry name" value="PoNe_Nuclease"/>
    <property type="match status" value="1"/>
</dbReference>
<protein>
    <recommendedName>
        <fullName evidence="2">UPF0102 protein SAMN05660330_01058</fullName>
    </recommendedName>
</protein>
<reference evidence="3 4" key="1">
    <citation type="submission" date="2016-10" db="EMBL/GenBank/DDBJ databases">
        <authorList>
            <person name="de Groot N.N."/>
        </authorList>
    </citation>
    <scope>NUCLEOTIDE SEQUENCE [LARGE SCALE GENOMIC DNA]</scope>
    <source>
        <strain evidence="3 4">DSM 12130</strain>
    </source>
</reference>
<dbReference type="GO" id="GO:0003676">
    <property type="term" value="F:nucleic acid binding"/>
    <property type="evidence" value="ECO:0007669"/>
    <property type="project" value="InterPro"/>
</dbReference>
<dbReference type="PANTHER" id="PTHR34039">
    <property type="entry name" value="UPF0102 PROTEIN YRAN"/>
    <property type="match status" value="1"/>
</dbReference>
<dbReference type="STRING" id="91360.SAMN05660330_01058"/>
<dbReference type="InterPro" id="IPR011335">
    <property type="entry name" value="Restrct_endonuc-II-like"/>
</dbReference>
<dbReference type="PANTHER" id="PTHR34039:SF1">
    <property type="entry name" value="UPF0102 PROTEIN YRAN"/>
    <property type="match status" value="1"/>
</dbReference>
<dbReference type="NCBIfam" id="NF009150">
    <property type="entry name" value="PRK12497.1-3"/>
    <property type="match status" value="1"/>
</dbReference>
<dbReference type="HAMAP" id="MF_00048">
    <property type="entry name" value="UPF0102"/>
    <property type="match status" value="1"/>
</dbReference>
<keyword evidence="3" id="KW-0378">Hydrolase</keyword>
<evidence type="ECO:0000313" key="3">
    <source>
        <dbReference type="EMBL" id="SDO80011.1"/>
    </source>
</evidence>
<gene>
    <name evidence="3" type="ORF">SAMN05660330_01058</name>
</gene>
<dbReference type="Pfam" id="PF02021">
    <property type="entry name" value="UPF0102"/>
    <property type="match status" value="1"/>
</dbReference>
<dbReference type="SUPFAM" id="SSF52980">
    <property type="entry name" value="Restriction endonuclease-like"/>
    <property type="match status" value="1"/>
</dbReference>
<keyword evidence="3" id="KW-0540">Nuclease</keyword>
<keyword evidence="3" id="KW-0255">Endonuclease</keyword>
<evidence type="ECO:0000313" key="4">
    <source>
        <dbReference type="Proteomes" id="UP000199073"/>
    </source>
</evidence>
<dbReference type="RefSeq" id="WP_092220514.1">
    <property type="nucleotide sequence ID" value="NZ_FNJI01000006.1"/>
</dbReference>
<evidence type="ECO:0000256" key="1">
    <source>
        <dbReference type="ARBA" id="ARBA00006738"/>
    </source>
</evidence>
<organism evidence="3 4">
    <name type="scientific">Desulforhopalus singaporensis</name>
    <dbReference type="NCBI Taxonomy" id="91360"/>
    <lineage>
        <taxon>Bacteria</taxon>
        <taxon>Pseudomonadati</taxon>
        <taxon>Thermodesulfobacteriota</taxon>
        <taxon>Desulfobulbia</taxon>
        <taxon>Desulfobulbales</taxon>
        <taxon>Desulfocapsaceae</taxon>
        <taxon>Desulforhopalus</taxon>
    </lineage>
</organism>
<keyword evidence="4" id="KW-1185">Reference proteome</keyword>
<sequence length="123" mass="14048">MLNRLQLLGKNGEKRAAGFLKRNGFKLVEQNFRCRYGEIDIIAYDGPCLVFVEVKTRSSNDYGNPLSAVTARKQQQICKAAQLFLAQKNLYHCQVRFDVVAVLHQKGQPPRIDLVKNAFEYCL</sequence>
<dbReference type="GO" id="GO:0004519">
    <property type="term" value="F:endonuclease activity"/>
    <property type="evidence" value="ECO:0007669"/>
    <property type="project" value="UniProtKB-KW"/>
</dbReference>
<dbReference type="InterPro" id="IPR011856">
    <property type="entry name" value="tRNA_endonuc-like_dom_sf"/>
</dbReference>
<dbReference type="NCBIfam" id="TIGR00252">
    <property type="entry name" value="YraN family protein"/>
    <property type="match status" value="1"/>
</dbReference>
<evidence type="ECO:0000256" key="2">
    <source>
        <dbReference type="HAMAP-Rule" id="MF_00048"/>
    </source>
</evidence>
<dbReference type="InterPro" id="IPR003509">
    <property type="entry name" value="UPF0102_YraN-like"/>
</dbReference>
<accession>A0A1H0MI22</accession>
<comment type="similarity">
    <text evidence="1 2">Belongs to the UPF0102 family.</text>
</comment>
<name>A0A1H0MI22_9BACT</name>
<dbReference type="EMBL" id="FNJI01000006">
    <property type="protein sequence ID" value="SDO80011.1"/>
    <property type="molecule type" value="Genomic_DNA"/>
</dbReference>
<dbReference type="OrthoDB" id="9794876at2"/>
<dbReference type="Gene3D" id="3.40.1350.10">
    <property type="match status" value="1"/>
</dbReference>
<dbReference type="NCBIfam" id="NF009154">
    <property type="entry name" value="PRK12497.3-3"/>
    <property type="match status" value="1"/>
</dbReference>
<dbReference type="Proteomes" id="UP000199073">
    <property type="component" value="Unassembled WGS sequence"/>
</dbReference>